<reference evidence="2" key="1">
    <citation type="journal article" date="2019" name="Int. J. Syst. Evol. Microbiol.">
        <title>The Global Catalogue of Microorganisms (GCM) 10K type strain sequencing project: providing services to taxonomists for standard genome sequencing and annotation.</title>
        <authorList>
            <consortium name="The Broad Institute Genomics Platform"/>
            <consortium name="The Broad Institute Genome Sequencing Center for Infectious Disease"/>
            <person name="Wu L."/>
            <person name="Ma J."/>
        </authorList>
    </citation>
    <scope>NUCLEOTIDE SEQUENCE [LARGE SCALE GENOMIC DNA]</scope>
    <source>
        <strain evidence="2">JCM 16578</strain>
    </source>
</reference>
<dbReference type="Proteomes" id="UP001501563">
    <property type="component" value="Unassembled WGS sequence"/>
</dbReference>
<protein>
    <submittedName>
        <fullName evidence="1">YdeI family protein</fullName>
    </submittedName>
</protein>
<comment type="caution">
    <text evidence="1">The sequence shown here is derived from an EMBL/GenBank/DDBJ whole genome shotgun (WGS) entry which is preliminary data.</text>
</comment>
<organism evidence="1 2">
    <name type="scientific">Streptomyces lannensis</name>
    <dbReference type="NCBI Taxonomy" id="766498"/>
    <lineage>
        <taxon>Bacteria</taxon>
        <taxon>Bacillati</taxon>
        <taxon>Actinomycetota</taxon>
        <taxon>Actinomycetes</taxon>
        <taxon>Kitasatosporales</taxon>
        <taxon>Streptomycetaceae</taxon>
        <taxon>Streptomyces</taxon>
    </lineage>
</organism>
<proteinExistence type="predicted"/>
<name>A0ABP7KPX5_9ACTN</name>
<sequence>MTIGRVWFAAGVTQDLEIVVFESAEAFEAWLGENHAGSSGVWLKLRKKGPGIVALDYAQALDVALCYGWIDGQKAKFDDQWWLQRFTPRKPRSKWSKVNRDKVAALIEQGRMHSPGQAEVDRAKADGRWEAAYDSAKTATVPEDLTAALTADPAAAEFFETLDRQNRYAILYRVQDAKKAETRARRIEKYVAMLAKGEKPYP</sequence>
<keyword evidence="2" id="KW-1185">Reference proteome</keyword>
<dbReference type="Pfam" id="PF13376">
    <property type="entry name" value="OmdA"/>
    <property type="match status" value="1"/>
</dbReference>
<dbReference type="RefSeq" id="WP_345552364.1">
    <property type="nucleotide sequence ID" value="NZ_BAAAZA010000019.1"/>
</dbReference>
<gene>
    <name evidence="1" type="ORF">GCM10022207_59180</name>
</gene>
<dbReference type="EMBL" id="BAAAZA010000019">
    <property type="protein sequence ID" value="GAA3884245.1"/>
    <property type="molecule type" value="Genomic_DNA"/>
</dbReference>
<evidence type="ECO:0000313" key="1">
    <source>
        <dbReference type="EMBL" id="GAA3884245.1"/>
    </source>
</evidence>
<evidence type="ECO:0000313" key="2">
    <source>
        <dbReference type="Proteomes" id="UP001501563"/>
    </source>
</evidence>
<accession>A0ABP7KPX5</accession>